<evidence type="ECO:0000313" key="1">
    <source>
        <dbReference type="EMBL" id="MRT00676.1"/>
    </source>
</evidence>
<evidence type="ECO:0000313" key="2">
    <source>
        <dbReference type="Proteomes" id="UP000441032"/>
    </source>
</evidence>
<accession>A0A7X2HQ93</accession>
<protein>
    <submittedName>
        <fullName evidence="1">DUF3775 domain-containing protein</fullName>
    </submittedName>
</protein>
<reference evidence="1 2" key="1">
    <citation type="submission" date="2019-11" db="EMBL/GenBank/DDBJ databases">
        <title>Phenotypic characterization of an OXA-22 and OXA-60 co-producing Ralstonia pickettii clinical strain.</title>
        <authorList>
            <person name="He F."/>
        </authorList>
    </citation>
    <scope>NUCLEOTIDE SEQUENCE [LARGE SCALE GENOMIC DNA]</scope>
    <source>
        <strain evidence="1 2">PSLESD1</strain>
    </source>
</reference>
<dbReference type="EMBL" id="WJYN01000007">
    <property type="protein sequence ID" value="MRT00676.1"/>
    <property type="molecule type" value="Genomic_DNA"/>
</dbReference>
<dbReference type="AlphaFoldDB" id="A0A7X2HQ93"/>
<gene>
    <name evidence="1" type="ORF">GJQ57_18695</name>
</gene>
<proteinExistence type="predicted"/>
<dbReference type="Proteomes" id="UP000441032">
    <property type="component" value="Unassembled WGS sequence"/>
</dbReference>
<sequence>MSVTPNLRKTIEKLVELDEQRQATSRSRYGDSVTFGGTPMQEAKALELIHDVLNSRDPVEQLLSTLSQGDLIHIQALMSFGRDDSFPNFEAALKHAKSNYNENTPQYLAGKNLAKDLPASFTKLRI</sequence>
<dbReference type="Pfam" id="PF12616">
    <property type="entry name" value="DUF3775"/>
    <property type="match status" value="1"/>
</dbReference>
<dbReference type="RefSeq" id="WP_154207851.1">
    <property type="nucleotide sequence ID" value="NZ_WJYN01000007.1"/>
</dbReference>
<comment type="caution">
    <text evidence="1">The sequence shown here is derived from an EMBL/GenBank/DDBJ whole genome shotgun (WGS) entry which is preliminary data.</text>
</comment>
<organism evidence="1 2">
    <name type="scientific">Ralstonia pickettii</name>
    <name type="common">Burkholderia pickettii</name>
    <dbReference type="NCBI Taxonomy" id="329"/>
    <lineage>
        <taxon>Bacteria</taxon>
        <taxon>Pseudomonadati</taxon>
        <taxon>Pseudomonadota</taxon>
        <taxon>Betaproteobacteria</taxon>
        <taxon>Burkholderiales</taxon>
        <taxon>Burkholderiaceae</taxon>
        <taxon>Ralstonia</taxon>
    </lineage>
</organism>
<name>A0A7X2HQ93_RALPI</name>
<dbReference type="InterPro" id="IPR022254">
    <property type="entry name" value="DUF3775"/>
</dbReference>